<gene>
    <name evidence="3" type="ORF">ADEAN_000186900</name>
</gene>
<organism evidence="3 4">
    <name type="scientific">Angomonas deanei</name>
    <dbReference type="NCBI Taxonomy" id="59799"/>
    <lineage>
        <taxon>Eukaryota</taxon>
        <taxon>Discoba</taxon>
        <taxon>Euglenozoa</taxon>
        <taxon>Kinetoplastea</taxon>
        <taxon>Metakinetoplastina</taxon>
        <taxon>Trypanosomatida</taxon>
        <taxon>Trypanosomatidae</taxon>
        <taxon>Strigomonadinae</taxon>
        <taxon>Angomonas</taxon>
    </lineage>
</organism>
<evidence type="ECO:0000313" key="4">
    <source>
        <dbReference type="Proteomes" id="UP000515908"/>
    </source>
</evidence>
<feature type="region of interest" description="Disordered" evidence="1">
    <location>
        <begin position="41"/>
        <end position="60"/>
    </location>
</feature>
<dbReference type="OrthoDB" id="630188at2759"/>
<dbReference type="Proteomes" id="UP000515908">
    <property type="component" value="Chromosome 03"/>
</dbReference>
<dbReference type="GO" id="GO:0016787">
    <property type="term" value="F:hydrolase activity"/>
    <property type="evidence" value="ECO:0007669"/>
    <property type="project" value="InterPro"/>
</dbReference>
<dbReference type="SUPFAM" id="SSF56300">
    <property type="entry name" value="Metallo-dependent phosphatases"/>
    <property type="match status" value="1"/>
</dbReference>
<feature type="domain" description="Calcineurin-like phosphoesterase" evidence="2">
    <location>
        <begin position="69"/>
        <end position="277"/>
    </location>
</feature>
<proteinExistence type="predicted"/>
<dbReference type="VEuPathDB" id="TriTrypDB:ADEAN_000186900"/>
<evidence type="ECO:0000259" key="2">
    <source>
        <dbReference type="Pfam" id="PF00149"/>
    </source>
</evidence>
<dbReference type="EMBL" id="LR877147">
    <property type="protein sequence ID" value="CAD2214423.1"/>
    <property type="molecule type" value="Genomic_DNA"/>
</dbReference>
<reference evidence="3 4" key="1">
    <citation type="submission" date="2020-08" db="EMBL/GenBank/DDBJ databases">
        <authorList>
            <person name="Newling K."/>
            <person name="Davey J."/>
            <person name="Forrester S."/>
        </authorList>
    </citation>
    <scope>NUCLEOTIDE SEQUENCE [LARGE SCALE GENOMIC DNA]</scope>
    <source>
        <strain evidence="4">Crithidia deanei Carvalho (ATCC PRA-265)</strain>
    </source>
</reference>
<dbReference type="PANTHER" id="PTHR12905">
    <property type="entry name" value="METALLOPHOSPHOESTERASE"/>
    <property type="match status" value="1"/>
</dbReference>
<protein>
    <submittedName>
        <fullName evidence="3">Calcineurin-like phosphoesterase, putative</fullName>
    </submittedName>
</protein>
<accession>A0A7G2C6N4</accession>
<dbReference type="InterPro" id="IPR051693">
    <property type="entry name" value="UPF0046_metallophosphoest"/>
</dbReference>
<keyword evidence="4" id="KW-1185">Reference proteome</keyword>
<dbReference type="Gene3D" id="3.60.21.10">
    <property type="match status" value="1"/>
</dbReference>
<dbReference type="PANTHER" id="PTHR12905:SF0">
    <property type="entry name" value="CALCINEURIN-LIKE PHOSPHOESTERASE DOMAIN-CONTAINING PROTEIN"/>
    <property type="match status" value="1"/>
</dbReference>
<dbReference type="InterPro" id="IPR029052">
    <property type="entry name" value="Metallo-depent_PP-like"/>
</dbReference>
<sequence>MQTTHASYCDYYGTVVKFPSQLSLDGTKCFSLFEEANQCKPDANGGTAPTFPRRMKQKELPPPLPHTARVVVISDTHTRHREMTVPAGDILLHCGDVQDGFAILNREKNLKDFFRWFSDVDLHPHAIKVVIAGNHDSMLRNKSVEAIRKLAAPALYLQEESCVIQPIGLRLYGTPRSVSNSRLSPNTAFQSSSSWAPFAIDPTETSVEASTEETAMNGEVLWHVELEGRVPRGPVDILLTHQSLESVARCPYAKQRIVGYVQDVAPQSLHVCGHLHGARGFHRVPLPQKKKKQEATEEPTRPFIPSINAAMLLREGLKEVVQAPAVVDIEL</sequence>
<evidence type="ECO:0000256" key="1">
    <source>
        <dbReference type="SAM" id="MobiDB-lite"/>
    </source>
</evidence>
<dbReference type="Pfam" id="PF00149">
    <property type="entry name" value="Metallophos"/>
    <property type="match status" value="1"/>
</dbReference>
<name>A0A7G2C6N4_9TRYP</name>
<evidence type="ECO:0000313" key="3">
    <source>
        <dbReference type="EMBL" id="CAD2214423.1"/>
    </source>
</evidence>
<dbReference type="AlphaFoldDB" id="A0A7G2C6N4"/>
<dbReference type="InterPro" id="IPR004843">
    <property type="entry name" value="Calcineurin-like_PHP"/>
</dbReference>